<keyword evidence="1" id="KW-1133">Transmembrane helix</keyword>
<dbReference type="RefSeq" id="WP_207891226.1">
    <property type="nucleotide sequence ID" value="NZ_JAJUHT010000002.1"/>
</dbReference>
<gene>
    <name evidence="2" type="ORF">C8D98_0408</name>
</gene>
<organism evidence="2 3">
    <name type="scientific">Seleniivibrio woodruffii</name>
    <dbReference type="NCBI Taxonomy" id="1078050"/>
    <lineage>
        <taxon>Bacteria</taxon>
        <taxon>Pseudomonadati</taxon>
        <taxon>Deferribacterota</taxon>
        <taxon>Deferribacteres</taxon>
        <taxon>Deferribacterales</taxon>
        <taxon>Geovibrionaceae</taxon>
        <taxon>Seleniivibrio</taxon>
    </lineage>
</organism>
<dbReference type="PANTHER" id="PTHR35813:SF1">
    <property type="entry name" value="INNER MEMBRANE PROTEIN YBAN"/>
    <property type="match status" value="1"/>
</dbReference>
<evidence type="ECO:0000256" key="1">
    <source>
        <dbReference type="SAM" id="Phobius"/>
    </source>
</evidence>
<evidence type="ECO:0008006" key="4">
    <source>
        <dbReference type="Google" id="ProtNLM"/>
    </source>
</evidence>
<dbReference type="Proteomes" id="UP000294614">
    <property type="component" value="Unassembled WGS sequence"/>
</dbReference>
<evidence type="ECO:0000313" key="3">
    <source>
        <dbReference type="Proteomes" id="UP000294614"/>
    </source>
</evidence>
<feature type="transmembrane region" description="Helical" evidence="1">
    <location>
        <begin position="6"/>
        <end position="39"/>
    </location>
</feature>
<dbReference type="Pfam" id="PF04304">
    <property type="entry name" value="DUF454"/>
    <property type="match status" value="1"/>
</dbReference>
<accession>A0A4R1KBN9</accession>
<dbReference type="PIRSF" id="PIRSF016789">
    <property type="entry name" value="DUF454"/>
    <property type="match status" value="1"/>
</dbReference>
<dbReference type="GO" id="GO:0005886">
    <property type="term" value="C:plasma membrane"/>
    <property type="evidence" value="ECO:0007669"/>
    <property type="project" value="TreeGrafter"/>
</dbReference>
<sequence length="137" mass="15271">MKKNLFMALGVFFTLLAVIGIIVPVLPTTPFLLVASFCFVRSSEKMNNWLINHRIFGAYIGTYMKYRAVRKDMKIRAVLLLWGSLLLSALLVRNLHVIFVLLVVGMGVTAYILSLKTMTAEMEREAALLTSGTGSVE</sequence>
<dbReference type="EMBL" id="SMGG01000003">
    <property type="protein sequence ID" value="TCK61902.1"/>
    <property type="molecule type" value="Genomic_DNA"/>
</dbReference>
<keyword evidence="3" id="KW-1185">Reference proteome</keyword>
<dbReference type="PANTHER" id="PTHR35813">
    <property type="entry name" value="INNER MEMBRANE PROTEIN YBAN"/>
    <property type="match status" value="1"/>
</dbReference>
<proteinExistence type="predicted"/>
<keyword evidence="1" id="KW-0472">Membrane</keyword>
<keyword evidence="1" id="KW-0812">Transmembrane</keyword>
<reference evidence="2 3" key="1">
    <citation type="submission" date="2019-03" db="EMBL/GenBank/DDBJ databases">
        <title>Genomic Encyclopedia of Type Strains, Phase IV (KMG-IV): sequencing the most valuable type-strain genomes for metagenomic binning, comparative biology and taxonomic classification.</title>
        <authorList>
            <person name="Goeker M."/>
        </authorList>
    </citation>
    <scope>NUCLEOTIDE SEQUENCE [LARGE SCALE GENOMIC DNA]</scope>
    <source>
        <strain evidence="2 3">DSM 24984</strain>
    </source>
</reference>
<feature type="transmembrane region" description="Helical" evidence="1">
    <location>
        <begin position="97"/>
        <end position="115"/>
    </location>
</feature>
<protein>
    <recommendedName>
        <fullName evidence="4">DUF454 domain-containing protein</fullName>
    </recommendedName>
</protein>
<dbReference type="InterPro" id="IPR007401">
    <property type="entry name" value="DUF454"/>
</dbReference>
<dbReference type="AlphaFoldDB" id="A0A4R1KBN9"/>
<comment type="caution">
    <text evidence="2">The sequence shown here is derived from an EMBL/GenBank/DDBJ whole genome shotgun (WGS) entry which is preliminary data.</text>
</comment>
<name>A0A4R1KBN9_9BACT</name>
<evidence type="ECO:0000313" key="2">
    <source>
        <dbReference type="EMBL" id="TCK61902.1"/>
    </source>
</evidence>
<feature type="transmembrane region" description="Helical" evidence="1">
    <location>
        <begin position="73"/>
        <end position="91"/>
    </location>
</feature>